<gene>
    <name evidence="1" type="ORF">PG999_008617</name>
</gene>
<sequence length="276" mass="31506">MVYLGAEKENDGYDCNTPRLTSGCSGMHWVFLRFEENPVIWDFRSLSDHKNVYYQEGQPGFTYIVQMQDGTQKLSKTGELFALHRDGHLATTGLHVNLKKAKAQTITLRNPQNSTVKHHLLGSRIVLERTHDYSMTHCVPDFRPDPRAGSIIMPRSYRDQFCILFLENKDGPCFTVAWVPSVARSLQQCSVNDIDDVKQALGSQNSLRSDEEYWEMAKDAAQANAKHIVISLFERRHGQKKATQKDRMVRDGLEITAELVEERLGMFLVPVLRGHI</sequence>
<evidence type="ECO:0000313" key="1">
    <source>
        <dbReference type="EMBL" id="KAK8105258.1"/>
    </source>
</evidence>
<dbReference type="AlphaFoldDB" id="A0AAW0QJ45"/>
<protein>
    <submittedName>
        <fullName evidence="1">Uncharacterized protein</fullName>
    </submittedName>
</protein>
<dbReference type="Proteomes" id="UP001392437">
    <property type="component" value="Unassembled WGS sequence"/>
</dbReference>
<reference evidence="1 2" key="1">
    <citation type="submission" date="2023-01" db="EMBL/GenBank/DDBJ databases">
        <title>Analysis of 21 Apiospora genomes using comparative genomics revels a genus with tremendous synthesis potential of carbohydrate active enzymes and secondary metabolites.</title>
        <authorList>
            <person name="Sorensen T."/>
        </authorList>
    </citation>
    <scope>NUCLEOTIDE SEQUENCE [LARGE SCALE GENOMIC DNA]</scope>
    <source>
        <strain evidence="1 2">CBS 117206</strain>
    </source>
</reference>
<evidence type="ECO:0000313" key="2">
    <source>
        <dbReference type="Proteomes" id="UP001392437"/>
    </source>
</evidence>
<keyword evidence="2" id="KW-1185">Reference proteome</keyword>
<organism evidence="1 2">
    <name type="scientific">Apiospora kogelbergensis</name>
    <dbReference type="NCBI Taxonomy" id="1337665"/>
    <lineage>
        <taxon>Eukaryota</taxon>
        <taxon>Fungi</taxon>
        <taxon>Dikarya</taxon>
        <taxon>Ascomycota</taxon>
        <taxon>Pezizomycotina</taxon>
        <taxon>Sordariomycetes</taxon>
        <taxon>Xylariomycetidae</taxon>
        <taxon>Amphisphaeriales</taxon>
        <taxon>Apiosporaceae</taxon>
        <taxon>Apiospora</taxon>
    </lineage>
</organism>
<dbReference type="EMBL" id="JAQQWP010000008">
    <property type="protein sequence ID" value="KAK8105258.1"/>
    <property type="molecule type" value="Genomic_DNA"/>
</dbReference>
<accession>A0AAW0QJ45</accession>
<proteinExistence type="predicted"/>
<comment type="caution">
    <text evidence="1">The sequence shown here is derived from an EMBL/GenBank/DDBJ whole genome shotgun (WGS) entry which is preliminary data.</text>
</comment>
<name>A0AAW0QJ45_9PEZI</name>